<name>V6LLZ1_9EUKA</name>
<dbReference type="Proteomes" id="UP000018208">
    <property type="component" value="Unassembled WGS sequence"/>
</dbReference>
<sequence>MNYQIQEQLINQLSQQLDDFLPSSQTPSSNWIYNQDPIQILEKSFYLSYLTLYPNENQSLLEISGKGIIDPEQSSPINLPRLIKSESSILGMFGIKKAFTLHPCIENQIVSLFDAEYTLLNNNMSQQLLQIFQIAARKSNLSLNFPFLVFTGSSELVQVKGRVNDLVLTGCFNSDNISIKFGINKGNAFLGNKMLAKMLNDRSTGINSKVGIKIVNFGKQDHIDNLILSQQNSDNELEKSISSVSNMSLFNINKVSDNNTFSLINLITVLKQVKAYKKPQIFQLLNRDNKGNYEYQELLDANTPLNKINSYFISLQLSHYLNIPLFRLSNKPNTQNQTIPQCWNVYNHLPANSKKRGAAVESIICHEFSEVIFDQNKVINTRDNLFLLFSDLYSSAIHDEANTSYNQLEDLYYRQLKDLMENIDELQLVVSEIPTSMSIIAIQNITHFGTAAIGSFEDQTLDLDEAMIWAFNFIVSAAVDPTLIYRHKIVIQQFEQLEEIDLEEQPKLLLRDFVNRTKFLINLNQFEQIEPDIINIYNIGRNCPLGCPLCRLGQILQRLDKKYVNGFVKYMLGEFQKANAVCQQMFDVYVDSILYQKLWQLYQIKQDLQQQIFIPYIPKTIDQVQNTYQIYSKHKNNFIYLSRQSFFMQINYLMILHLKQYDLSNLDFFNHFFKSCQNQIKGEAINYDDHKLNIPPQYQKYQISENLPTFTLLYPFSNDFVINYILTYLDDIIQYSESSTLIINDLQQALQVDRKQNFMQNQEFFESQVNKKYVAIFCSQQALIWGYSRCIRKLNQYQNIYKNDLKITDLPVSELNNYLKMGQLNLDLSLSMKSIKRILLLYENIHFVSKYYDLDYITAYSLLTSITPLDANVRQIFKNQFNFSFSSWELVLSCVSPEQGKYYRFYSQYLSGYTDRNNFSLSFEQPIGFGVVDTL</sequence>
<gene>
    <name evidence="1" type="ORF">SS50377_14232</name>
    <name evidence="2" type="ORF">SS50377_22179</name>
</gene>
<evidence type="ECO:0000313" key="3">
    <source>
        <dbReference type="Proteomes" id="UP000018208"/>
    </source>
</evidence>
<dbReference type="EMBL" id="AUWU02000002">
    <property type="protein sequence ID" value="KAH0576615.1"/>
    <property type="molecule type" value="Genomic_DNA"/>
</dbReference>
<accession>V6LLZ1</accession>
<dbReference type="AlphaFoldDB" id="V6LLZ1"/>
<dbReference type="VEuPathDB" id="GiardiaDB:SS50377_22179"/>
<evidence type="ECO:0000313" key="2">
    <source>
        <dbReference type="EMBL" id="KAH0576615.1"/>
    </source>
</evidence>
<evidence type="ECO:0000313" key="1">
    <source>
        <dbReference type="EMBL" id="EST45660.1"/>
    </source>
</evidence>
<protein>
    <submittedName>
        <fullName evidence="1">Uncharacterized protein</fullName>
    </submittedName>
</protein>
<keyword evidence="3" id="KW-1185">Reference proteome</keyword>
<reference evidence="2" key="2">
    <citation type="submission" date="2020-12" db="EMBL/GenBank/DDBJ databases">
        <title>New Spironucleus salmonicida genome in near-complete chromosomes.</title>
        <authorList>
            <person name="Xu F."/>
            <person name="Kurt Z."/>
            <person name="Jimenez-Gonzalez A."/>
            <person name="Astvaldsson A."/>
            <person name="Andersson J.O."/>
            <person name="Svard S.G."/>
        </authorList>
    </citation>
    <scope>NUCLEOTIDE SEQUENCE</scope>
    <source>
        <strain evidence="2">ATCC 50377</strain>
    </source>
</reference>
<dbReference type="EMBL" id="KI546089">
    <property type="protein sequence ID" value="EST45660.1"/>
    <property type="molecule type" value="Genomic_DNA"/>
</dbReference>
<organism evidence="1">
    <name type="scientific">Spironucleus salmonicida</name>
    <dbReference type="NCBI Taxonomy" id="348837"/>
    <lineage>
        <taxon>Eukaryota</taxon>
        <taxon>Metamonada</taxon>
        <taxon>Diplomonadida</taxon>
        <taxon>Hexamitidae</taxon>
        <taxon>Hexamitinae</taxon>
        <taxon>Spironucleus</taxon>
    </lineage>
</organism>
<reference evidence="1 2" key="1">
    <citation type="journal article" date="2014" name="PLoS Genet.">
        <title>The Genome of Spironucleus salmonicida Highlights a Fish Pathogen Adapted to Fluctuating Environments.</title>
        <authorList>
            <person name="Xu F."/>
            <person name="Jerlstrom-Hultqvist J."/>
            <person name="Einarsson E."/>
            <person name="Astvaldsson A."/>
            <person name="Svard S.G."/>
            <person name="Andersson J.O."/>
        </authorList>
    </citation>
    <scope>NUCLEOTIDE SEQUENCE</scope>
    <source>
        <strain evidence="2">ATCC 50377</strain>
    </source>
</reference>
<proteinExistence type="predicted"/>